<sequence length="340" mass="38473">MKDKSLKNTFSHMSNQELTFTKEDRNEVFEQLHKMESNNNQKKSLISISKKLAPLTVSLLAVGLCLFFFMPTILQGNVNNEIFESNGNNGTDSNGVVAQIDKDFTALFTLKDENNRTPINLLLTYSKEKNIMKVVSIPRDTYAPILENDDGTTSYDKLTHAYAYGSGEAEDIRTTVSKLFNLTIDYYAVMDLETFSSMIDSVNGIDYDLEEDVQVRAISQVAFEFEKGTNRLNGEEVVALLMEATVGRRSLDEEDQLNLINAVIHQTIKVLPQTQLKQFTTNIEGNIPFEQLLENKMKFPLIQVVSLIDGMTDTQINGAYFIKFEKDFLNSVSEELTTFN</sequence>
<dbReference type="PANTHER" id="PTHR33392:SF6">
    <property type="entry name" value="POLYISOPRENYL-TEICHOIC ACID--PEPTIDOGLYCAN TEICHOIC ACID TRANSFERASE TAGU"/>
    <property type="match status" value="1"/>
</dbReference>
<comment type="similarity">
    <text evidence="1">Belongs to the LytR/CpsA/Psr (LCP) family.</text>
</comment>
<dbReference type="EMBL" id="JPVQ01000004">
    <property type="protein sequence ID" value="KGR91713.1"/>
    <property type="molecule type" value="Genomic_DNA"/>
</dbReference>
<organism evidence="4 5">
    <name type="scientific">Ureibacillus massiliensis 4400831 = CIP 108448 = CCUG 49529</name>
    <dbReference type="NCBI Taxonomy" id="1211035"/>
    <lineage>
        <taxon>Bacteria</taxon>
        <taxon>Bacillati</taxon>
        <taxon>Bacillota</taxon>
        <taxon>Bacilli</taxon>
        <taxon>Bacillales</taxon>
        <taxon>Caryophanaceae</taxon>
        <taxon>Ureibacillus</taxon>
    </lineage>
</organism>
<keyword evidence="2" id="KW-0812">Transmembrane</keyword>
<keyword evidence="2" id="KW-0472">Membrane</keyword>
<dbReference type="RefSeq" id="WP_036172613.1">
    <property type="nucleotide sequence ID" value="NZ_AVCZ01000004.1"/>
</dbReference>
<dbReference type="Gene3D" id="3.30.420.590">
    <property type="match status" value="1"/>
</dbReference>
<feature type="transmembrane region" description="Helical" evidence="2">
    <location>
        <begin position="52"/>
        <end position="74"/>
    </location>
</feature>
<name>A0A0A3J962_9BACL</name>
<evidence type="ECO:0000313" key="5">
    <source>
        <dbReference type="Proteomes" id="UP000030595"/>
    </source>
</evidence>
<evidence type="ECO:0000259" key="3">
    <source>
        <dbReference type="Pfam" id="PF03816"/>
    </source>
</evidence>
<dbReference type="AlphaFoldDB" id="A0A0A3J962"/>
<dbReference type="InterPro" id="IPR050922">
    <property type="entry name" value="LytR/CpsA/Psr_CW_biosynth"/>
</dbReference>
<reference evidence="4 5" key="1">
    <citation type="submission" date="2014-02" db="EMBL/GenBank/DDBJ databases">
        <title>Draft genome sequence of Lysinibacillus massiliensis CCUG 49529.</title>
        <authorList>
            <person name="Zhang F."/>
            <person name="Wang G."/>
            <person name="Zhang L."/>
        </authorList>
    </citation>
    <scope>NUCLEOTIDE SEQUENCE [LARGE SCALE GENOMIC DNA]</scope>
    <source>
        <strain evidence="4 5">CCUG 49529</strain>
    </source>
</reference>
<dbReference type="eggNOG" id="COG1316">
    <property type="taxonomic scope" value="Bacteria"/>
</dbReference>
<evidence type="ECO:0000256" key="2">
    <source>
        <dbReference type="SAM" id="Phobius"/>
    </source>
</evidence>
<proteinExistence type="inferred from homology"/>
<evidence type="ECO:0000313" key="4">
    <source>
        <dbReference type="EMBL" id="KGR91713.1"/>
    </source>
</evidence>
<dbReference type="NCBIfam" id="TIGR00350">
    <property type="entry name" value="lytR_cpsA_psr"/>
    <property type="match status" value="1"/>
</dbReference>
<dbReference type="OrthoDB" id="2720222at2"/>
<dbReference type="InterPro" id="IPR004474">
    <property type="entry name" value="LytR_CpsA_psr"/>
</dbReference>
<keyword evidence="2" id="KW-1133">Transmembrane helix</keyword>
<accession>A0A0A3J962</accession>
<comment type="caution">
    <text evidence="4">The sequence shown here is derived from an EMBL/GenBank/DDBJ whole genome shotgun (WGS) entry which is preliminary data.</text>
</comment>
<dbReference type="Pfam" id="PF03816">
    <property type="entry name" value="LytR_cpsA_psr"/>
    <property type="match status" value="1"/>
</dbReference>
<feature type="domain" description="Cell envelope-related transcriptional attenuator" evidence="3">
    <location>
        <begin position="117"/>
        <end position="241"/>
    </location>
</feature>
<protein>
    <submittedName>
        <fullName evidence="4">LytR family transcriptional regulator</fullName>
    </submittedName>
</protein>
<gene>
    <name evidence="4" type="ORF">CD30_03820</name>
</gene>
<dbReference type="Gene3D" id="3.40.630.190">
    <property type="entry name" value="LCP protein"/>
    <property type="match status" value="1"/>
</dbReference>
<evidence type="ECO:0000256" key="1">
    <source>
        <dbReference type="ARBA" id="ARBA00006068"/>
    </source>
</evidence>
<dbReference type="Proteomes" id="UP000030595">
    <property type="component" value="Unassembled WGS sequence"/>
</dbReference>
<keyword evidence="5" id="KW-1185">Reference proteome</keyword>
<dbReference type="PANTHER" id="PTHR33392">
    <property type="entry name" value="POLYISOPRENYL-TEICHOIC ACID--PEPTIDOGLYCAN TEICHOIC ACID TRANSFERASE TAGU"/>
    <property type="match status" value="1"/>
</dbReference>